<dbReference type="InterPro" id="IPR025714">
    <property type="entry name" value="Methyltranfer_dom"/>
</dbReference>
<protein>
    <recommendedName>
        <fullName evidence="1">Methyltransferase domain-containing protein</fullName>
    </recommendedName>
</protein>
<dbReference type="EMBL" id="MHOT01000010">
    <property type="protein sequence ID" value="OGZ69454.1"/>
    <property type="molecule type" value="Genomic_DNA"/>
</dbReference>
<dbReference type="SUPFAM" id="SSF53335">
    <property type="entry name" value="S-adenosyl-L-methionine-dependent methyltransferases"/>
    <property type="match status" value="1"/>
</dbReference>
<name>A0A1G2I3Q1_9BACT</name>
<dbReference type="CDD" id="cd02440">
    <property type="entry name" value="AdoMet_MTases"/>
    <property type="match status" value="1"/>
</dbReference>
<dbReference type="Proteomes" id="UP000178820">
    <property type="component" value="Unassembled WGS sequence"/>
</dbReference>
<feature type="domain" description="Methyltransferase" evidence="1">
    <location>
        <begin position="22"/>
        <end position="134"/>
    </location>
</feature>
<evidence type="ECO:0000313" key="3">
    <source>
        <dbReference type="Proteomes" id="UP000178820"/>
    </source>
</evidence>
<dbReference type="Pfam" id="PF13847">
    <property type="entry name" value="Methyltransf_31"/>
    <property type="match status" value="1"/>
</dbReference>
<evidence type="ECO:0000259" key="1">
    <source>
        <dbReference type="Pfam" id="PF13847"/>
    </source>
</evidence>
<organism evidence="2 3">
    <name type="scientific">Candidatus Staskawiczbacteria bacterium RIFCSPHIGHO2_02_FULL_42_22</name>
    <dbReference type="NCBI Taxonomy" id="1802207"/>
    <lineage>
        <taxon>Bacteria</taxon>
        <taxon>Candidatus Staskawicziibacteriota</taxon>
    </lineage>
</organism>
<accession>A0A1G2I3Q1</accession>
<dbReference type="AlphaFoldDB" id="A0A1G2I3Q1"/>
<proteinExistence type="predicted"/>
<evidence type="ECO:0000313" key="2">
    <source>
        <dbReference type="EMBL" id="OGZ69454.1"/>
    </source>
</evidence>
<reference evidence="2 3" key="1">
    <citation type="journal article" date="2016" name="Nat. Commun.">
        <title>Thousands of microbial genomes shed light on interconnected biogeochemical processes in an aquifer system.</title>
        <authorList>
            <person name="Anantharaman K."/>
            <person name="Brown C.T."/>
            <person name="Hug L.A."/>
            <person name="Sharon I."/>
            <person name="Castelle C.J."/>
            <person name="Probst A.J."/>
            <person name="Thomas B.C."/>
            <person name="Singh A."/>
            <person name="Wilkins M.J."/>
            <person name="Karaoz U."/>
            <person name="Brodie E.L."/>
            <person name="Williams K.H."/>
            <person name="Hubbard S.S."/>
            <person name="Banfield J.F."/>
        </authorList>
    </citation>
    <scope>NUCLEOTIDE SEQUENCE [LARGE SCALE GENOMIC DNA]</scope>
</reference>
<dbReference type="InterPro" id="IPR029063">
    <property type="entry name" value="SAM-dependent_MTases_sf"/>
</dbReference>
<sequence>MLDFININEVLGYLDLQHTMSAAEFGCGPADFTVALAKKLTEGRVYAMDIQEEKLSALKSKLRQEALHNVYVIHGDAETQGGSLLPDKALNAVVIPNVLFQSQDKCGIIKEASRILVPGGQLAVVDCFKKSPLVSKEDVIIPGQVKNMAAELGFSLKKEFAAGDYHVALVFIKQ</sequence>
<dbReference type="Gene3D" id="3.40.50.150">
    <property type="entry name" value="Vaccinia Virus protein VP39"/>
    <property type="match status" value="1"/>
</dbReference>
<dbReference type="STRING" id="1802207.A3D44_03460"/>
<comment type="caution">
    <text evidence="2">The sequence shown here is derived from an EMBL/GenBank/DDBJ whole genome shotgun (WGS) entry which is preliminary data.</text>
</comment>
<gene>
    <name evidence="2" type="ORF">A3D44_03460</name>
</gene>